<dbReference type="CDD" id="cd24076">
    <property type="entry name" value="ASKHA_ATPase_ROK_BsXylR-like"/>
    <property type="match status" value="1"/>
</dbReference>
<dbReference type="InterPro" id="IPR043129">
    <property type="entry name" value="ATPase_NBD"/>
</dbReference>
<dbReference type="Proteomes" id="UP001225644">
    <property type="component" value="Unassembled WGS sequence"/>
</dbReference>
<proteinExistence type="inferred from homology"/>
<dbReference type="InterPro" id="IPR049874">
    <property type="entry name" value="ROK_cs"/>
</dbReference>
<protein>
    <submittedName>
        <fullName evidence="2">Glucokinase</fullName>
        <ecNumber evidence="2">2.7.1.2</ecNumber>
    </submittedName>
</protein>
<dbReference type="InterPro" id="IPR000600">
    <property type="entry name" value="ROK"/>
</dbReference>
<dbReference type="SUPFAM" id="SSF53067">
    <property type="entry name" value="Actin-like ATPase domain"/>
    <property type="match status" value="1"/>
</dbReference>
<evidence type="ECO:0000256" key="1">
    <source>
        <dbReference type="ARBA" id="ARBA00006479"/>
    </source>
</evidence>
<dbReference type="RefSeq" id="WP_307399058.1">
    <property type="nucleotide sequence ID" value="NZ_JAUSUX010000001.1"/>
</dbReference>
<organism evidence="2 3">
    <name type="scientific">Desulfofundulus luciae</name>
    <dbReference type="NCBI Taxonomy" id="74702"/>
    <lineage>
        <taxon>Bacteria</taxon>
        <taxon>Bacillati</taxon>
        <taxon>Bacillota</taxon>
        <taxon>Clostridia</taxon>
        <taxon>Eubacteriales</taxon>
        <taxon>Peptococcaceae</taxon>
        <taxon>Desulfofundulus</taxon>
    </lineage>
</organism>
<dbReference type="PANTHER" id="PTHR18964">
    <property type="entry name" value="ROK (REPRESSOR, ORF, KINASE) FAMILY"/>
    <property type="match status" value="1"/>
</dbReference>
<evidence type="ECO:0000313" key="3">
    <source>
        <dbReference type="Proteomes" id="UP001225644"/>
    </source>
</evidence>
<dbReference type="EMBL" id="JAUSUX010000001">
    <property type="protein sequence ID" value="MDQ0285134.1"/>
    <property type="molecule type" value="Genomic_DNA"/>
</dbReference>
<gene>
    <name evidence="2" type="ORF">J2Z49_000224</name>
</gene>
<evidence type="ECO:0000313" key="2">
    <source>
        <dbReference type="EMBL" id="MDQ0285134.1"/>
    </source>
</evidence>
<dbReference type="Gene3D" id="3.30.420.40">
    <property type="match status" value="2"/>
</dbReference>
<name>A0ABU0AXC1_9FIRM</name>
<dbReference type="EC" id="2.7.1.2" evidence="2"/>
<dbReference type="Pfam" id="PF00480">
    <property type="entry name" value="ROK"/>
    <property type="match status" value="1"/>
</dbReference>
<comment type="caution">
    <text evidence="2">The sequence shown here is derived from an EMBL/GenBank/DDBJ whole genome shotgun (WGS) entry which is preliminary data.</text>
</comment>
<keyword evidence="2" id="KW-0808">Transferase</keyword>
<dbReference type="PANTHER" id="PTHR18964:SF149">
    <property type="entry name" value="BIFUNCTIONAL UDP-N-ACETYLGLUCOSAMINE 2-EPIMERASE_N-ACETYLMANNOSAMINE KINASE"/>
    <property type="match status" value="1"/>
</dbReference>
<comment type="similarity">
    <text evidence="1">Belongs to the ROK (NagC/XylR) family.</text>
</comment>
<accession>A0ABU0AXC1</accession>
<dbReference type="PROSITE" id="PS01125">
    <property type="entry name" value="ROK"/>
    <property type="match status" value="1"/>
</dbReference>
<sequence length="335" mass="34361">MPEEVGVVRGIVVGVDLGGTKIYTALAEQSGRVLAEVMVPTRPWEGAGAVIGRIVETVDQVLKQAGEQGPPLALGIGSPGPLNAATGVVYQAPNLGWHDVPLKEHLEERLCIPVAVDNDANLAALGEYVYGAGRGEEEMVYITVSTGIGGGLVLRGRLYHGAGYGAGEIGHMTIDPGGPRCGCGNYGCLEAMASGTAMAREARRLVESGGGRAILEAAGGDVDAITAREVARAAAAGDAEARQIIINAGRALGIGVANVINLLNPALVVLGGGAMQVGPLLWETMEEEVSRRAWAPALKRVRLVPAELGGRSGLMGAVALALQKARGEKPPNPVV</sequence>
<keyword evidence="3" id="KW-1185">Reference proteome</keyword>
<reference evidence="2 3" key="1">
    <citation type="submission" date="2023-07" db="EMBL/GenBank/DDBJ databases">
        <title>Genomic Encyclopedia of Type Strains, Phase IV (KMG-IV): sequencing the most valuable type-strain genomes for metagenomic binning, comparative biology and taxonomic classification.</title>
        <authorList>
            <person name="Goeker M."/>
        </authorList>
    </citation>
    <scope>NUCLEOTIDE SEQUENCE [LARGE SCALE GENOMIC DNA]</scope>
    <source>
        <strain evidence="2 3">DSM 12396</strain>
    </source>
</reference>
<dbReference type="GO" id="GO:0004340">
    <property type="term" value="F:glucokinase activity"/>
    <property type="evidence" value="ECO:0007669"/>
    <property type="project" value="UniProtKB-EC"/>
</dbReference>